<organism evidence="1 2">
    <name type="scientific">Gluconobacter japonicus</name>
    <dbReference type="NCBI Taxonomy" id="376620"/>
    <lineage>
        <taxon>Bacteria</taxon>
        <taxon>Pseudomonadati</taxon>
        <taxon>Pseudomonadota</taxon>
        <taxon>Alphaproteobacteria</taxon>
        <taxon>Acetobacterales</taxon>
        <taxon>Acetobacteraceae</taxon>
        <taxon>Gluconobacter</taxon>
    </lineage>
</organism>
<evidence type="ECO:0000313" key="1">
    <source>
        <dbReference type="EMBL" id="GLQ59698.1"/>
    </source>
</evidence>
<accession>A0ABQ5WHN2</accession>
<name>A0ABQ5WHN2_GLUJA</name>
<dbReference type="RefSeq" id="WP_169925651.1">
    <property type="nucleotide sequence ID" value="NZ_BEWO01000035.1"/>
</dbReference>
<dbReference type="EMBL" id="BSNT01000052">
    <property type="protein sequence ID" value="GLQ59698.1"/>
    <property type="molecule type" value="Genomic_DNA"/>
</dbReference>
<sequence>MFLGFDFGLLAIGLRVLWVAFDLRFEQTGEYRHLRWLRARADPFQEEEAADIVDDIGQPDLEGSKNLLDLRLSV</sequence>
<proteinExistence type="predicted"/>
<dbReference type="Proteomes" id="UP001156613">
    <property type="component" value="Unassembled WGS sequence"/>
</dbReference>
<protein>
    <submittedName>
        <fullName evidence="1">Uncharacterized protein</fullName>
    </submittedName>
</protein>
<keyword evidence="2" id="KW-1185">Reference proteome</keyword>
<evidence type="ECO:0000313" key="2">
    <source>
        <dbReference type="Proteomes" id="UP001156613"/>
    </source>
</evidence>
<gene>
    <name evidence="1" type="ORF">GCM10010937_15010</name>
</gene>
<comment type="caution">
    <text evidence="1">The sequence shown here is derived from an EMBL/GenBank/DDBJ whole genome shotgun (WGS) entry which is preliminary data.</text>
</comment>
<reference evidence="2" key="1">
    <citation type="journal article" date="2019" name="Int. J. Syst. Evol. Microbiol.">
        <title>The Global Catalogue of Microorganisms (GCM) 10K type strain sequencing project: providing services to taxonomists for standard genome sequencing and annotation.</title>
        <authorList>
            <consortium name="The Broad Institute Genomics Platform"/>
            <consortium name="The Broad Institute Genome Sequencing Center for Infectious Disease"/>
            <person name="Wu L."/>
            <person name="Ma J."/>
        </authorList>
    </citation>
    <scope>NUCLEOTIDE SEQUENCE [LARGE SCALE GENOMIC DNA]</scope>
    <source>
        <strain evidence="2">NBRC 3271</strain>
    </source>
</reference>